<dbReference type="Proteomes" id="UP000463138">
    <property type="component" value="Unassembled WGS sequence"/>
</dbReference>
<organism evidence="1 2">
    <name type="scientific">Halopseudomonas laoshanensis</name>
    <dbReference type="NCBI Taxonomy" id="2268758"/>
    <lineage>
        <taxon>Bacteria</taxon>
        <taxon>Pseudomonadati</taxon>
        <taxon>Pseudomonadota</taxon>
        <taxon>Gammaproteobacteria</taxon>
        <taxon>Pseudomonadales</taxon>
        <taxon>Pseudomonadaceae</taxon>
        <taxon>Halopseudomonas</taxon>
    </lineage>
</organism>
<name>A0A7V7GUE3_9GAMM</name>
<dbReference type="AlphaFoldDB" id="A0A7V7GUE3"/>
<gene>
    <name evidence="1" type="ORF">DT594_09420</name>
</gene>
<comment type="caution">
    <text evidence="1">The sequence shown here is derived from an EMBL/GenBank/DDBJ whole genome shotgun (WGS) entry which is preliminary data.</text>
</comment>
<evidence type="ECO:0000313" key="1">
    <source>
        <dbReference type="EMBL" id="KAA0695066.1"/>
    </source>
</evidence>
<proteinExistence type="predicted"/>
<keyword evidence="2" id="KW-1185">Reference proteome</keyword>
<reference evidence="1 2" key="1">
    <citation type="submission" date="2018-07" db="EMBL/GenBank/DDBJ databases">
        <title>Pseudomonas laoshanensis sp. nov., isolated from soil.</title>
        <authorList>
            <person name="Sun J."/>
            <person name="Yu L."/>
            <person name="Wang M."/>
            <person name="Zhang C."/>
        </authorList>
    </citation>
    <scope>NUCLEOTIDE SEQUENCE [LARGE SCALE GENOMIC DNA]</scope>
    <source>
        <strain evidence="1 2">Y22</strain>
    </source>
</reference>
<accession>A0A7V7GUE3</accession>
<evidence type="ECO:0000313" key="2">
    <source>
        <dbReference type="Proteomes" id="UP000463138"/>
    </source>
</evidence>
<protein>
    <submittedName>
        <fullName evidence="1">Uncharacterized protein</fullName>
    </submittedName>
</protein>
<dbReference type="EMBL" id="QOVF01000002">
    <property type="protein sequence ID" value="KAA0695066.1"/>
    <property type="molecule type" value="Genomic_DNA"/>
</dbReference>
<sequence length="68" mass="7115">MTRIITIGCCRPFGAATTFPLLRGYKSAPKPGVRTYVGVLLSLRKTNGGLACERGSCGPGCAYCSQST</sequence>